<evidence type="ECO:0000313" key="8">
    <source>
        <dbReference type="Proteomes" id="UP000007875"/>
    </source>
</evidence>
<keyword evidence="6" id="KW-0811">Translocation</keyword>
<evidence type="ECO:0000256" key="4">
    <source>
        <dbReference type="ARBA" id="ARBA00023132"/>
    </source>
</evidence>
<reference evidence="7" key="3">
    <citation type="submission" date="2025-09" db="UniProtKB">
        <authorList>
            <consortium name="Ensembl"/>
        </authorList>
    </citation>
    <scope>IDENTIFICATION</scope>
</reference>
<evidence type="ECO:0000256" key="1">
    <source>
        <dbReference type="ARBA" id="ARBA00004567"/>
    </source>
</evidence>
<keyword evidence="4 6" id="KW-0906">Nuclear pore complex</keyword>
<dbReference type="Proteomes" id="UP000007875">
    <property type="component" value="Unassembled WGS sequence"/>
</dbReference>
<name>H2ZQU5_CIOSA</name>
<dbReference type="PANTHER" id="PTHR11225">
    <property type="entry name" value="NUCLEAR PORE COMPLEX PROTEIN NUP93 NUCLEOPORIN NUP93 DEAD EYE PROTEIN"/>
    <property type="match status" value="1"/>
</dbReference>
<protein>
    <recommendedName>
        <fullName evidence="6">Nuclear pore protein</fullName>
    </recommendedName>
</protein>
<evidence type="ECO:0000256" key="5">
    <source>
        <dbReference type="ARBA" id="ARBA00023242"/>
    </source>
</evidence>
<keyword evidence="8" id="KW-1185">Reference proteome</keyword>
<reference evidence="7" key="2">
    <citation type="submission" date="2025-08" db="UniProtKB">
        <authorList>
            <consortium name="Ensembl"/>
        </authorList>
    </citation>
    <scope>IDENTIFICATION</scope>
</reference>
<accession>H2ZQU5</accession>
<dbReference type="STRING" id="51511.ENSCSAVP00000019961"/>
<dbReference type="eggNOG" id="KOG2168">
    <property type="taxonomic scope" value="Eukaryota"/>
</dbReference>
<dbReference type="GO" id="GO:0031965">
    <property type="term" value="C:nuclear membrane"/>
    <property type="evidence" value="ECO:0007669"/>
    <property type="project" value="UniProtKB-SubCell"/>
</dbReference>
<keyword evidence="6" id="KW-0472">Membrane</keyword>
<dbReference type="InParanoid" id="H2ZQU5"/>
<organism evidence="7 8">
    <name type="scientific">Ciona savignyi</name>
    <name type="common">Pacific transparent sea squirt</name>
    <dbReference type="NCBI Taxonomy" id="51511"/>
    <lineage>
        <taxon>Eukaryota</taxon>
        <taxon>Metazoa</taxon>
        <taxon>Chordata</taxon>
        <taxon>Tunicata</taxon>
        <taxon>Ascidiacea</taxon>
        <taxon>Phlebobranchia</taxon>
        <taxon>Cionidae</taxon>
        <taxon>Ciona</taxon>
    </lineage>
</organism>
<evidence type="ECO:0000256" key="6">
    <source>
        <dbReference type="RuleBase" id="RU364035"/>
    </source>
</evidence>
<dbReference type="GO" id="GO:0016973">
    <property type="term" value="P:poly(A)+ mRNA export from nucleus"/>
    <property type="evidence" value="ECO:0007669"/>
    <property type="project" value="TreeGrafter"/>
</dbReference>
<dbReference type="GO" id="GO:0017056">
    <property type="term" value="F:structural constituent of nuclear pore"/>
    <property type="evidence" value="ECO:0007669"/>
    <property type="project" value="InterPro"/>
</dbReference>
<reference evidence="8" key="1">
    <citation type="submission" date="2003-08" db="EMBL/GenBank/DDBJ databases">
        <authorList>
            <person name="Birren B."/>
            <person name="Nusbaum C."/>
            <person name="Abebe A."/>
            <person name="Abouelleil A."/>
            <person name="Adekoya E."/>
            <person name="Ait-zahra M."/>
            <person name="Allen N."/>
            <person name="Allen T."/>
            <person name="An P."/>
            <person name="Anderson M."/>
            <person name="Anderson S."/>
            <person name="Arachchi H."/>
            <person name="Armbruster J."/>
            <person name="Bachantsang P."/>
            <person name="Baldwin J."/>
            <person name="Barry A."/>
            <person name="Bayul T."/>
            <person name="Blitshsteyn B."/>
            <person name="Bloom T."/>
            <person name="Blye J."/>
            <person name="Boguslavskiy L."/>
            <person name="Borowsky M."/>
            <person name="Boukhgalter B."/>
            <person name="Brunache A."/>
            <person name="Butler J."/>
            <person name="Calixte N."/>
            <person name="Calvo S."/>
            <person name="Camarata J."/>
            <person name="Campo K."/>
            <person name="Chang J."/>
            <person name="Cheshatsang Y."/>
            <person name="Citroen M."/>
            <person name="Collymore A."/>
            <person name="Considine T."/>
            <person name="Cook A."/>
            <person name="Cooke P."/>
            <person name="Corum B."/>
            <person name="Cuomo C."/>
            <person name="David R."/>
            <person name="Dawoe T."/>
            <person name="Degray S."/>
            <person name="Dodge S."/>
            <person name="Dooley K."/>
            <person name="Dorje P."/>
            <person name="Dorjee K."/>
            <person name="Dorris L."/>
            <person name="Duffey N."/>
            <person name="Dupes A."/>
            <person name="Elkins T."/>
            <person name="Engels R."/>
            <person name="Erickson J."/>
            <person name="Farina A."/>
            <person name="Faro S."/>
            <person name="Ferreira P."/>
            <person name="Fischer H."/>
            <person name="Fitzgerald M."/>
            <person name="Foley K."/>
            <person name="Gage D."/>
            <person name="Galagan J."/>
            <person name="Gearin G."/>
            <person name="Gnerre S."/>
            <person name="Gnirke A."/>
            <person name="Goyette A."/>
            <person name="Graham J."/>
            <person name="Grandbois E."/>
            <person name="Gyaltsen K."/>
            <person name="Hafez N."/>
            <person name="Hagopian D."/>
            <person name="Hagos B."/>
            <person name="Hall J."/>
            <person name="Hatcher B."/>
            <person name="Heller A."/>
            <person name="Higgins H."/>
            <person name="Honan T."/>
            <person name="Horn A."/>
            <person name="Houde N."/>
            <person name="Hughes L."/>
            <person name="Hulme W."/>
            <person name="Husby E."/>
            <person name="Iliev I."/>
            <person name="Jaffe D."/>
            <person name="Jones C."/>
            <person name="Kamal M."/>
            <person name="Kamat A."/>
            <person name="Kamvysselis M."/>
            <person name="Karlsson E."/>
            <person name="Kells C."/>
            <person name="Kieu A."/>
            <person name="Kisner P."/>
            <person name="Kodira C."/>
            <person name="Kulbokas E."/>
            <person name="Labutti K."/>
            <person name="Lama D."/>
            <person name="Landers T."/>
            <person name="Leger J."/>
            <person name="Levine S."/>
            <person name="Lewis D."/>
            <person name="Lewis T."/>
            <person name="Lindblad-toh K."/>
            <person name="Liu X."/>
            <person name="Lokyitsang T."/>
            <person name="Lokyitsang Y."/>
            <person name="Lucien O."/>
            <person name="Lui A."/>
            <person name="Ma L.J."/>
            <person name="Mabbitt R."/>
            <person name="Macdonald J."/>
            <person name="Maclean C."/>
            <person name="Major J."/>
            <person name="Manning J."/>
            <person name="Marabella R."/>
            <person name="Maru K."/>
            <person name="Matthews C."/>
            <person name="Mauceli E."/>
            <person name="Mccarthy M."/>
            <person name="Mcdonough S."/>
            <person name="Mcghee T."/>
            <person name="Meldrim J."/>
            <person name="Meneus L."/>
            <person name="Mesirov J."/>
            <person name="Mihalev A."/>
            <person name="Mihova T."/>
            <person name="Mikkelsen T."/>
            <person name="Mlenga V."/>
            <person name="Moru K."/>
            <person name="Mozes J."/>
            <person name="Mulrain L."/>
            <person name="Munson G."/>
            <person name="Naylor J."/>
            <person name="Newes C."/>
            <person name="Nguyen C."/>
            <person name="Nguyen N."/>
            <person name="Nguyen T."/>
            <person name="Nicol R."/>
            <person name="Nielsen C."/>
            <person name="Nizzari M."/>
            <person name="Norbu C."/>
            <person name="Norbu N."/>
            <person name="O'donnell P."/>
            <person name="Okoawo O."/>
            <person name="O'leary S."/>
            <person name="Omotosho B."/>
            <person name="O'neill K."/>
            <person name="Osman S."/>
            <person name="Parker S."/>
            <person name="Perrin D."/>
            <person name="Phunkhang P."/>
            <person name="Piqani B."/>
            <person name="Purcell S."/>
            <person name="Rachupka T."/>
            <person name="Ramasamy U."/>
            <person name="Rameau R."/>
            <person name="Ray V."/>
            <person name="Raymond C."/>
            <person name="Retta R."/>
            <person name="Richardson S."/>
            <person name="Rise C."/>
            <person name="Rodriguez J."/>
            <person name="Rogers J."/>
            <person name="Rogov P."/>
            <person name="Rutman M."/>
            <person name="Schupbach R."/>
            <person name="Seaman C."/>
            <person name="Settipalli S."/>
            <person name="Sharpe T."/>
            <person name="Sheridan J."/>
            <person name="Sherpa N."/>
            <person name="Shi J."/>
            <person name="Smirnov S."/>
            <person name="Smith C."/>
            <person name="Sougnez C."/>
            <person name="Spencer B."/>
            <person name="Stalker J."/>
            <person name="Stange-thomann N."/>
            <person name="Stavropoulos S."/>
            <person name="Stetson K."/>
            <person name="Stone C."/>
            <person name="Stone S."/>
            <person name="Stubbs M."/>
            <person name="Talamas J."/>
            <person name="Tchuinga P."/>
            <person name="Tenzing P."/>
            <person name="Tesfaye S."/>
            <person name="Theodore J."/>
            <person name="Thoulutsang Y."/>
            <person name="Topham K."/>
            <person name="Towey S."/>
            <person name="Tsamla T."/>
            <person name="Tsomo N."/>
            <person name="Vallee D."/>
            <person name="Vassiliev H."/>
            <person name="Venkataraman V."/>
            <person name="Vinson J."/>
            <person name="Vo A."/>
            <person name="Wade C."/>
            <person name="Wang S."/>
            <person name="Wangchuk T."/>
            <person name="Wangdi T."/>
            <person name="Whittaker C."/>
            <person name="Wilkinson J."/>
            <person name="Wu Y."/>
            <person name="Wyman D."/>
            <person name="Yadav S."/>
            <person name="Yang S."/>
            <person name="Yang X."/>
            <person name="Yeager S."/>
            <person name="Yee E."/>
            <person name="Young G."/>
            <person name="Zainoun J."/>
            <person name="Zembeck L."/>
            <person name="Zimmer A."/>
            <person name="Zody M."/>
            <person name="Lander E."/>
        </authorList>
    </citation>
    <scope>NUCLEOTIDE SEQUENCE [LARGE SCALE GENOMIC DNA]</scope>
</reference>
<evidence type="ECO:0000256" key="3">
    <source>
        <dbReference type="ARBA" id="ARBA00010186"/>
    </source>
</evidence>
<dbReference type="GO" id="GO:0005643">
    <property type="term" value="C:nuclear pore"/>
    <property type="evidence" value="ECO:0007669"/>
    <property type="project" value="UniProtKB-SubCell"/>
</dbReference>
<sequence length="416" mass="46710">MAGVPFDDILQQAEQLNTGLDGGADLPRVQRNIQQLLDAGQRLKLKTSAAQDNAQINAALLLSSKGQDIPKISDRLKTLTSTSQTFEPLDAVGDTDIEGFLRNERENAILAVVEEQKQRTFAKVEKRHWQTRLNEWDNEKQQLLNKLLGTDGSLNFSREISAQMSTTVYKPSPSVIVNPRSTMDQWELSYGRQVHIYNDRILEGGIRLDLADLCKSASEKIKDVNITSLWKMVKCITEVQITMGSSLISRRTTKTTLQNLVSQSLTYLEKAYLEYMQNCVYARPHVAQLGGAPGTINLVKSFLRVQPANTVQGYEDGDIDGAPLWAVIFYCMRCGDFDAAVEVVKHHEHIIPEFSAWIQEYVRDGAKRLSSGSENKMKIQYRRSVRSSPDPYKTAVYCIIGRCDVNDASWGGRTKS</sequence>
<keyword evidence="5 6" id="KW-0539">Nucleus</keyword>
<comment type="similarity">
    <text evidence="3 6">Belongs to the nucleoporin interacting component (NIC) family.</text>
</comment>
<proteinExistence type="inferred from homology"/>
<dbReference type="Ensembl" id="ENSCSAVT00000020175.1">
    <property type="protein sequence ID" value="ENSCSAVP00000019961.1"/>
    <property type="gene ID" value="ENSCSAVG00000011711.1"/>
</dbReference>
<dbReference type="GO" id="GO:0006606">
    <property type="term" value="P:protein import into nucleus"/>
    <property type="evidence" value="ECO:0007669"/>
    <property type="project" value="TreeGrafter"/>
</dbReference>
<dbReference type="GeneTree" id="ENSGT00390000016353"/>
<dbReference type="InterPro" id="IPR007231">
    <property type="entry name" value="Nucleoporin_int_Nup93/Nic96"/>
</dbReference>
<dbReference type="PANTHER" id="PTHR11225:SF4">
    <property type="entry name" value="NUCLEAR PORE COMPLEX PROTEIN NUP93"/>
    <property type="match status" value="1"/>
</dbReference>
<evidence type="ECO:0000256" key="2">
    <source>
        <dbReference type="ARBA" id="ARBA00004617"/>
    </source>
</evidence>
<dbReference type="HOGENOM" id="CLU_041242_0_0_1"/>
<keyword evidence="6" id="KW-0509">mRNA transport</keyword>
<dbReference type="Pfam" id="PF04097">
    <property type="entry name" value="Nic96"/>
    <property type="match status" value="1"/>
</dbReference>
<keyword evidence="6" id="KW-0653">Protein transport</keyword>
<dbReference type="AlphaFoldDB" id="H2ZQU5"/>
<comment type="subcellular location">
    <subcellularLocation>
        <location evidence="2">Nucleus membrane</location>
        <topology evidence="2">Peripheral membrane protein</topology>
    </subcellularLocation>
    <subcellularLocation>
        <location evidence="1 6">Nucleus</location>
        <location evidence="1 6">Nuclear pore complex</location>
    </subcellularLocation>
</comment>
<dbReference type="OMA" id="CITEVQI"/>
<evidence type="ECO:0000313" key="7">
    <source>
        <dbReference type="Ensembl" id="ENSCSAVP00000019961.1"/>
    </source>
</evidence>
<keyword evidence="6" id="KW-0813">Transport</keyword>